<gene>
    <name evidence="2" type="ORF">E0F98_14410</name>
</gene>
<sequence length="154" mass="17612">MNKAKVTIIKMETISVLAAIASWFISMLLFALIFNVSNHLFLYLSFLVLNFVSFYGALKYFTGTFEITFNEEENTATVRWEKKVILSNIKEQTIDLNLATKHKVWSGRANDRVKLYLNDGSTVTWDISSFLNARKNGTAQDALIKLLKKYTAKI</sequence>
<evidence type="ECO:0000256" key="1">
    <source>
        <dbReference type="SAM" id="Phobius"/>
    </source>
</evidence>
<name>A0A4R5CQM0_9FLAO</name>
<protein>
    <submittedName>
        <fullName evidence="2">Uncharacterized protein</fullName>
    </submittedName>
</protein>
<proteinExistence type="predicted"/>
<keyword evidence="1" id="KW-1133">Transmembrane helix</keyword>
<dbReference type="RefSeq" id="WP_132112700.1">
    <property type="nucleotide sequence ID" value="NZ_SMFO01000014.1"/>
</dbReference>
<accession>A0A4R5CQM0</accession>
<feature type="transmembrane region" description="Helical" evidence="1">
    <location>
        <begin position="40"/>
        <end position="58"/>
    </location>
</feature>
<keyword evidence="3" id="KW-1185">Reference proteome</keyword>
<comment type="caution">
    <text evidence="2">The sequence shown here is derived from an EMBL/GenBank/DDBJ whole genome shotgun (WGS) entry which is preliminary data.</text>
</comment>
<feature type="transmembrane region" description="Helical" evidence="1">
    <location>
        <begin position="12"/>
        <end position="34"/>
    </location>
</feature>
<evidence type="ECO:0000313" key="2">
    <source>
        <dbReference type="EMBL" id="TDE01757.1"/>
    </source>
</evidence>
<dbReference type="AlphaFoldDB" id="A0A4R5CQM0"/>
<organism evidence="2 3">
    <name type="scientific">Flavobacterium hiemivividum</name>
    <dbReference type="NCBI Taxonomy" id="2541734"/>
    <lineage>
        <taxon>Bacteria</taxon>
        <taxon>Pseudomonadati</taxon>
        <taxon>Bacteroidota</taxon>
        <taxon>Flavobacteriia</taxon>
        <taxon>Flavobacteriales</taxon>
        <taxon>Flavobacteriaceae</taxon>
        <taxon>Flavobacterium</taxon>
    </lineage>
</organism>
<reference evidence="2 3" key="1">
    <citation type="submission" date="2019-03" db="EMBL/GenBank/DDBJ databases">
        <title>Flavobacterium TSA-D2 sp. nov., isolated from arctic soil.</title>
        <authorList>
            <person name="Chaudhary D.K."/>
        </authorList>
    </citation>
    <scope>NUCLEOTIDE SEQUENCE [LARGE SCALE GENOMIC DNA]</scope>
    <source>
        <strain evidence="2 3">TSA-D2</strain>
    </source>
</reference>
<dbReference type="Proteomes" id="UP000294597">
    <property type="component" value="Unassembled WGS sequence"/>
</dbReference>
<evidence type="ECO:0000313" key="3">
    <source>
        <dbReference type="Proteomes" id="UP000294597"/>
    </source>
</evidence>
<keyword evidence="1" id="KW-0472">Membrane</keyword>
<dbReference type="EMBL" id="SMFO01000014">
    <property type="protein sequence ID" value="TDE01757.1"/>
    <property type="molecule type" value="Genomic_DNA"/>
</dbReference>
<keyword evidence="1" id="KW-0812">Transmembrane</keyword>